<dbReference type="eggNOG" id="COG1024">
    <property type="taxonomic scope" value="Bacteria"/>
</dbReference>
<dbReference type="CDD" id="cd06558">
    <property type="entry name" value="crotonase-like"/>
    <property type="match status" value="1"/>
</dbReference>
<accession>A0YAK9</accession>
<dbReference type="InterPro" id="IPR001753">
    <property type="entry name" value="Enoyl-CoA_hydra/iso"/>
</dbReference>
<organism evidence="2 3">
    <name type="scientific">marine gamma proteobacterium HTCC2143</name>
    <dbReference type="NCBI Taxonomy" id="247633"/>
    <lineage>
        <taxon>Bacteria</taxon>
        <taxon>Pseudomonadati</taxon>
        <taxon>Pseudomonadota</taxon>
        <taxon>Gammaproteobacteria</taxon>
        <taxon>Cellvibrionales</taxon>
        <taxon>Spongiibacteraceae</taxon>
        <taxon>BD1-7 clade</taxon>
    </lineage>
</organism>
<dbReference type="SUPFAM" id="SSF52096">
    <property type="entry name" value="ClpP/crotonase"/>
    <property type="match status" value="1"/>
</dbReference>
<dbReference type="Pfam" id="PF00378">
    <property type="entry name" value="ECH_1"/>
    <property type="match status" value="1"/>
</dbReference>
<sequence length="260" mass="27985">MQKQFGDVKVSLDGHVALVEICRGPLNFFDVQLIKDLVAAFTLLDDTKECRASVLASEGKVFCAGANFNSGQSVLSTTEATEGNPLYQAAVALFSCKKPIVGAIQGTATGGGLGLALVPDFRVTCPEARFVANFTKLGIHPGFGLTHVLPQLIGQQRANLMFYTGRRIKGEQAVQWGLADILTSQDKVREEAFALASEIAEGAPLAVMSTRATMRQGLAEEVKRFSDHEDREQAWLSETGDFAEGVKSVTERRVGNFTGT</sequence>
<comment type="similarity">
    <text evidence="1">Belongs to the enoyl-CoA hydratase/isomerase family.</text>
</comment>
<dbReference type="EMBL" id="AAVT01000001">
    <property type="protein sequence ID" value="EAW33163.1"/>
    <property type="molecule type" value="Genomic_DNA"/>
</dbReference>
<dbReference type="OrthoDB" id="9807606at2"/>
<evidence type="ECO:0000256" key="1">
    <source>
        <dbReference type="ARBA" id="ARBA00005254"/>
    </source>
</evidence>
<dbReference type="Proteomes" id="UP000004931">
    <property type="component" value="Unassembled WGS sequence"/>
</dbReference>
<evidence type="ECO:0000313" key="2">
    <source>
        <dbReference type="EMBL" id="EAW33163.1"/>
    </source>
</evidence>
<keyword evidence="3" id="KW-1185">Reference proteome</keyword>
<gene>
    <name evidence="2" type="ORF">GP2143_17946</name>
</gene>
<dbReference type="PANTHER" id="PTHR43802:SF1">
    <property type="entry name" value="IP11341P-RELATED"/>
    <property type="match status" value="1"/>
</dbReference>
<reference evidence="2 3" key="1">
    <citation type="journal article" date="2010" name="J. Bacteriol.">
        <title>Genome sequence of the oligotrophic marine Gammaproteobacterium HTCC2143, isolated from the Oregon Coast.</title>
        <authorList>
            <person name="Oh H.M."/>
            <person name="Kang I."/>
            <person name="Ferriera S."/>
            <person name="Giovannoni S.J."/>
            <person name="Cho J.C."/>
        </authorList>
    </citation>
    <scope>NUCLEOTIDE SEQUENCE [LARGE SCALE GENOMIC DNA]</scope>
    <source>
        <strain evidence="2 3">HTCC2143</strain>
    </source>
</reference>
<dbReference type="Gene3D" id="3.90.226.10">
    <property type="entry name" value="2-enoyl-CoA Hydratase, Chain A, domain 1"/>
    <property type="match status" value="1"/>
</dbReference>
<dbReference type="PANTHER" id="PTHR43802">
    <property type="entry name" value="ENOYL-COA HYDRATASE"/>
    <property type="match status" value="1"/>
</dbReference>
<evidence type="ECO:0000313" key="3">
    <source>
        <dbReference type="Proteomes" id="UP000004931"/>
    </source>
</evidence>
<dbReference type="AlphaFoldDB" id="A0YAK9"/>
<protein>
    <submittedName>
        <fullName evidence="2">Putative enoyl-CoA hydratase</fullName>
    </submittedName>
</protein>
<name>A0YAK9_9GAMM</name>
<dbReference type="STRING" id="247633.GP2143_17946"/>
<dbReference type="InterPro" id="IPR029045">
    <property type="entry name" value="ClpP/crotonase-like_dom_sf"/>
</dbReference>
<comment type="caution">
    <text evidence="2">The sequence shown here is derived from an EMBL/GenBank/DDBJ whole genome shotgun (WGS) entry which is preliminary data.</text>
</comment>
<proteinExistence type="inferred from homology"/>
<dbReference type="GO" id="GO:0003824">
    <property type="term" value="F:catalytic activity"/>
    <property type="evidence" value="ECO:0007669"/>
    <property type="project" value="UniProtKB-ARBA"/>
</dbReference>